<dbReference type="RefSeq" id="WP_072403413.1">
    <property type="nucleotide sequence ID" value="NZ_FPKV01000004.1"/>
</dbReference>
<organism evidence="1 2">
    <name type="scientific">Flaviramulus basaltis</name>
    <dbReference type="NCBI Taxonomy" id="369401"/>
    <lineage>
        <taxon>Bacteria</taxon>
        <taxon>Pseudomonadati</taxon>
        <taxon>Bacteroidota</taxon>
        <taxon>Flavobacteriia</taxon>
        <taxon>Flavobacteriales</taxon>
        <taxon>Flavobacteriaceae</taxon>
        <taxon>Flaviramulus</taxon>
    </lineage>
</organism>
<gene>
    <name evidence="1" type="ORF">SAMN05428642_104239</name>
</gene>
<evidence type="ECO:0008006" key="3">
    <source>
        <dbReference type="Google" id="ProtNLM"/>
    </source>
</evidence>
<protein>
    <recommendedName>
        <fullName evidence="3">DUF4249 domain-containing protein</fullName>
    </recommendedName>
</protein>
<dbReference type="PROSITE" id="PS51257">
    <property type="entry name" value="PROKAR_LIPOPROTEIN"/>
    <property type="match status" value="1"/>
</dbReference>
<name>A0A1K2IQE9_9FLAO</name>
<dbReference type="Pfam" id="PF14054">
    <property type="entry name" value="DUF4249"/>
    <property type="match status" value="1"/>
</dbReference>
<dbReference type="STRING" id="369401.SAMN05428642_104239"/>
<dbReference type="EMBL" id="FPKV01000004">
    <property type="protein sequence ID" value="SFZ94542.1"/>
    <property type="molecule type" value="Genomic_DNA"/>
</dbReference>
<accession>A0A1K2IQE9</accession>
<dbReference type="OrthoDB" id="1430047at2"/>
<keyword evidence="2" id="KW-1185">Reference proteome</keyword>
<evidence type="ECO:0000313" key="2">
    <source>
        <dbReference type="Proteomes" id="UP000182544"/>
    </source>
</evidence>
<proteinExistence type="predicted"/>
<sequence>MKIYFKSLIILFTIIFTSCTDVIDVDVPTSEPRLVIEATIEWEKGTTGNEQLIKLSTSVPYFSSTTNNIVTGASVKITNDADDTEFVFIDQNDGNYINSSFIPVLNEAYTLEVINDGETYIAHETFVPVVDIAEITQTREDGFDSDVLEVNVLFDDPEDEENFYFLKFQKEGDILPELFDISDEFTNGNQMTIFYEREEDEDINQEEFEVGDVVDIEFYGVSEPFYNYIRLLIEQYESVGDPFSTTPVALRGNCTNPSNPDYYAFGYFRLTEVVKANYTFE</sequence>
<evidence type="ECO:0000313" key="1">
    <source>
        <dbReference type="EMBL" id="SFZ94542.1"/>
    </source>
</evidence>
<dbReference type="InterPro" id="IPR025345">
    <property type="entry name" value="DUF4249"/>
</dbReference>
<reference evidence="1 2" key="1">
    <citation type="submission" date="2016-10" db="EMBL/GenBank/DDBJ databases">
        <authorList>
            <person name="de Groot N.N."/>
        </authorList>
    </citation>
    <scope>NUCLEOTIDE SEQUENCE [LARGE SCALE GENOMIC DNA]</scope>
    <source>
        <strain evidence="1 2">DSM 18180</strain>
    </source>
</reference>
<dbReference type="AlphaFoldDB" id="A0A1K2IQE9"/>
<dbReference type="Proteomes" id="UP000182544">
    <property type="component" value="Unassembled WGS sequence"/>
</dbReference>